<evidence type="ECO:0000313" key="10">
    <source>
        <dbReference type="EMBL" id="HGZ42034.1"/>
    </source>
</evidence>
<keyword evidence="2 8" id="KW-1003">Cell membrane</keyword>
<dbReference type="Pfam" id="PF03023">
    <property type="entry name" value="MurJ"/>
    <property type="match status" value="1"/>
</dbReference>
<feature type="transmembrane region" description="Helical" evidence="8">
    <location>
        <begin position="456"/>
        <end position="476"/>
    </location>
</feature>
<evidence type="ECO:0000256" key="7">
    <source>
        <dbReference type="ARBA" id="ARBA00023136"/>
    </source>
</evidence>
<feature type="transmembrane region" description="Helical" evidence="8">
    <location>
        <begin position="482"/>
        <end position="503"/>
    </location>
</feature>
<keyword evidence="3 8" id="KW-0812">Transmembrane</keyword>
<keyword evidence="7 8" id="KW-0472">Membrane</keyword>
<dbReference type="InterPro" id="IPR051050">
    <property type="entry name" value="Lipid_II_flippase_MurJ/MviN"/>
</dbReference>
<sequence>MSEETRVARRAGTVGAATMVSRVLGLVREQVMATLFGAGLATDAFNVAFRIPNLLRDLFAEGAMSSAFVPTFTAVREREGDAAAWAFGRQLMAALVVVLAALCGAGWVFAPALVRLFAPGFADVPGKLELTVLLTRVMLPFLPAVALAAAAMGMLHAHGRFGVPALAPMLLNLGMVVVGVGLIPAARALGQPDVLAMAVGVLVGGVLQFGVQLPALAGLGFRLRFERPTFPAPVRRVAALMLPATVGLAATQLNLLVSTIVASLLEQGSVSWLWYAFRLMQLPIGVFGVALATVSLPALSRAAVAHDLDGVRTTLSATVRLVLLLTIPAAVWLAVMSAPVVALLYEHGRFGPRDTARTAAALVMYCVGLPAFAAVGVLTRAFYALGDTRRPLQASAVSVGLNIALNLTLMGPLGHLGLALATSLTSIANALQLAFHLRRRLGRIEGRRMAQTAARVAAASLAVGLACAAGLALLGGRARGTWWTEAVVVAGGLLFALPAGWAAMRALRVAELAAAESIVASALARLRGRR</sequence>
<organism evidence="10">
    <name type="scientific">Eiseniibacteriota bacterium</name>
    <dbReference type="NCBI Taxonomy" id="2212470"/>
    <lineage>
        <taxon>Bacteria</taxon>
        <taxon>Candidatus Eiseniibacteriota</taxon>
    </lineage>
</organism>
<evidence type="ECO:0000256" key="6">
    <source>
        <dbReference type="ARBA" id="ARBA00022989"/>
    </source>
</evidence>
<gene>
    <name evidence="8 10" type="primary">murJ</name>
    <name evidence="10" type="ORF">ENR23_01180</name>
</gene>
<dbReference type="GO" id="GO:0008360">
    <property type="term" value="P:regulation of cell shape"/>
    <property type="evidence" value="ECO:0007669"/>
    <property type="project" value="UniProtKB-UniRule"/>
</dbReference>
<evidence type="ECO:0000256" key="2">
    <source>
        <dbReference type="ARBA" id="ARBA00022475"/>
    </source>
</evidence>
<keyword evidence="4 8" id="KW-0133">Cell shape</keyword>
<feature type="transmembrane region" description="Helical" evidence="8">
    <location>
        <begin position="91"/>
        <end position="117"/>
    </location>
</feature>
<dbReference type="GO" id="GO:0009252">
    <property type="term" value="P:peptidoglycan biosynthetic process"/>
    <property type="evidence" value="ECO:0007669"/>
    <property type="project" value="UniProtKB-UniRule"/>
</dbReference>
<feature type="transmembrane region" description="Helical" evidence="8">
    <location>
        <begin position="321"/>
        <end position="342"/>
    </location>
</feature>
<comment type="subcellular location">
    <subcellularLocation>
        <location evidence="1 8">Cell membrane</location>
        <topology evidence="1 8">Multi-pass membrane protein</topology>
    </subcellularLocation>
</comment>
<dbReference type="GO" id="GO:0015648">
    <property type="term" value="F:lipid-linked peptidoglycan transporter activity"/>
    <property type="evidence" value="ECO:0007669"/>
    <property type="project" value="UniProtKB-UniRule"/>
</dbReference>
<dbReference type="PANTHER" id="PTHR47019">
    <property type="entry name" value="LIPID II FLIPPASE MURJ"/>
    <property type="match status" value="1"/>
</dbReference>
<feature type="transmembrane region" description="Helical" evidence="8">
    <location>
        <begin position="362"/>
        <end position="385"/>
    </location>
</feature>
<dbReference type="PANTHER" id="PTHR47019:SF1">
    <property type="entry name" value="LIPID II FLIPPASE MURJ"/>
    <property type="match status" value="1"/>
</dbReference>
<evidence type="ECO:0000256" key="8">
    <source>
        <dbReference type="HAMAP-Rule" id="MF_02078"/>
    </source>
</evidence>
<dbReference type="HAMAP" id="MF_02078">
    <property type="entry name" value="MurJ_MviN"/>
    <property type="match status" value="1"/>
</dbReference>
<evidence type="ECO:0000256" key="4">
    <source>
        <dbReference type="ARBA" id="ARBA00022960"/>
    </source>
</evidence>
<evidence type="ECO:0000256" key="9">
    <source>
        <dbReference type="PIRNR" id="PIRNR002869"/>
    </source>
</evidence>
<reference evidence="10" key="1">
    <citation type="journal article" date="2020" name="mSystems">
        <title>Genome- and Community-Level Interaction Insights into Carbon Utilization and Element Cycling Functions of Hydrothermarchaeota in Hydrothermal Sediment.</title>
        <authorList>
            <person name="Zhou Z."/>
            <person name="Liu Y."/>
            <person name="Xu W."/>
            <person name="Pan J."/>
            <person name="Luo Z.H."/>
            <person name="Li M."/>
        </authorList>
    </citation>
    <scope>NUCLEOTIDE SEQUENCE [LARGE SCALE GENOMIC DNA]</scope>
    <source>
        <strain evidence="10">SpSt-381</strain>
    </source>
</reference>
<keyword evidence="5 8" id="KW-0573">Peptidoglycan synthesis</keyword>
<keyword evidence="6 8" id="KW-1133">Transmembrane helix</keyword>
<feature type="transmembrane region" description="Helical" evidence="8">
    <location>
        <begin position="392"/>
        <end position="410"/>
    </location>
</feature>
<feature type="transmembrane region" description="Helical" evidence="8">
    <location>
        <begin position="137"/>
        <end position="157"/>
    </location>
</feature>
<accession>A0A832I1Q2</accession>
<dbReference type="GO" id="GO:0071555">
    <property type="term" value="P:cell wall organization"/>
    <property type="evidence" value="ECO:0007669"/>
    <property type="project" value="UniProtKB-UniRule"/>
</dbReference>
<dbReference type="CDD" id="cd13123">
    <property type="entry name" value="MATE_MurJ_like"/>
    <property type="match status" value="1"/>
</dbReference>
<dbReference type="PIRSF" id="PIRSF002869">
    <property type="entry name" value="MviN"/>
    <property type="match status" value="1"/>
</dbReference>
<protein>
    <recommendedName>
        <fullName evidence="8">Probable lipid II flippase MurJ</fullName>
    </recommendedName>
</protein>
<name>A0A832I1Q2_UNCEI</name>
<dbReference type="GO" id="GO:0005886">
    <property type="term" value="C:plasma membrane"/>
    <property type="evidence" value="ECO:0007669"/>
    <property type="project" value="UniProtKB-SubCell"/>
</dbReference>
<feature type="transmembrane region" description="Helical" evidence="8">
    <location>
        <begin position="195"/>
        <end position="216"/>
    </location>
</feature>
<dbReference type="EMBL" id="DSQF01000002">
    <property type="protein sequence ID" value="HGZ42034.1"/>
    <property type="molecule type" value="Genomic_DNA"/>
</dbReference>
<evidence type="ECO:0000256" key="5">
    <source>
        <dbReference type="ARBA" id="ARBA00022984"/>
    </source>
</evidence>
<comment type="pathway">
    <text evidence="8">Cell wall biogenesis; peptidoglycan biosynthesis.</text>
</comment>
<evidence type="ECO:0000256" key="3">
    <source>
        <dbReference type="ARBA" id="ARBA00022692"/>
    </source>
</evidence>
<evidence type="ECO:0000256" key="1">
    <source>
        <dbReference type="ARBA" id="ARBA00004651"/>
    </source>
</evidence>
<dbReference type="NCBIfam" id="TIGR01695">
    <property type="entry name" value="murJ_mviN"/>
    <property type="match status" value="1"/>
</dbReference>
<dbReference type="InterPro" id="IPR004268">
    <property type="entry name" value="MurJ"/>
</dbReference>
<comment type="similarity">
    <text evidence="8 9">Belongs to the MurJ/MviN family.</text>
</comment>
<dbReference type="GO" id="GO:0034204">
    <property type="term" value="P:lipid translocation"/>
    <property type="evidence" value="ECO:0007669"/>
    <property type="project" value="TreeGrafter"/>
</dbReference>
<comment type="function">
    <text evidence="8 9">Involved in peptidoglycan biosynthesis. Transports lipid-linked peptidoglycan precursors from the inner to the outer leaflet of the cytoplasmic membrane.</text>
</comment>
<keyword evidence="8 9" id="KW-0961">Cell wall biogenesis/degradation</keyword>
<dbReference type="UniPathway" id="UPA00219"/>
<dbReference type="PRINTS" id="PR01806">
    <property type="entry name" value="VIRFACTRMVIN"/>
</dbReference>
<keyword evidence="8 9" id="KW-0813">Transport</keyword>
<dbReference type="AlphaFoldDB" id="A0A832I1Q2"/>
<feature type="transmembrane region" description="Helical" evidence="8">
    <location>
        <begin position="237"/>
        <end position="262"/>
    </location>
</feature>
<feature type="transmembrane region" description="Helical" evidence="8">
    <location>
        <begin position="282"/>
        <end position="300"/>
    </location>
</feature>
<feature type="transmembrane region" description="Helical" evidence="8">
    <location>
        <begin position="416"/>
        <end position="435"/>
    </location>
</feature>
<feature type="transmembrane region" description="Helical" evidence="8">
    <location>
        <begin position="169"/>
        <end position="189"/>
    </location>
</feature>
<proteinExistence type="inferred from homology"/>
<comment type="caution">
    <text evidence="10">The sequence shown here is derived from an EMBL/GenBank/DDBJ whole genome shotgun (WGS) entry which is preliminary data.</text>
</comment>